<feature type="chain" id="PRO_5018298256" evidence="1">
    <location>
        <begin position="27"/>
        <end position="146"/>
    </location>
</feature>
<name>A0A3L6T2U1_PANMI</name>
<organism evidence="2 3">
    <name type="scientific">Panicum miliaceum</name>
    <name type="common">Proso millet</name>
    <name type="synonym">Broomcorn millet</name>
    <dbReference type="NCBI Taxonomy" id="4540"/>
    <lineage>
        <taxon>Eukaryota</taxon>
        <taxon>Viridiplantae</taxon>
        <taxon>Streptophyta</taxon>
        <taxon>Embryophyta</taxon>
        <taxon>Tracheophyta</taxon>
        <taxon>Spermatophyta</taxon>
        <taxon>Magnoliopsida</taxon>
        <taxon>Liliopsida</taxon>
        <taxon>Poales</taxon>
        <taxon>Poaceae</taxon>
        <taxon>PACMAD clade</taxon>
        <taxon>Panicoideae</taxon>
        <taxon>Panicodae</taxon>
        <taxon>Paniceae</taxon>
        <taxon>Panicinae</taxon>
        <taxon>Panicum</taxon>
        <taxon>Panicum sect. Panicum</taxon>
    </lineage>
</organism>
<keyword evidence="3" id="KW-1185">Reference proteome</keyword>
<proteinExistence type="predicted"/>
<dbReference type="EMBL" id="PQIB02000003">
    <property type="protein sequence ID" value="RLN31013.1"/>
    <property type="molecule type" value="Genomic_DNA"/>
</dbReference>
<comment type="caution">
    <text evidence="2">The sequence shown here is derived from an EMBL/GenBank/DDBJ whole genome shotgun (WGS) entry which is preliminary data.</text>
</comment>
<sequence>MASTAAALKAAFGVAMCVMLLHSSIGQQLAPAPALASALAPMLPSDCPPYYCSYNVILFARPEPTMRPGYAIAIRPRSSIIAASRDAVVTAMATPMPPVAAARSTPVPLVAAVTPVPVVAANPALRLLTCHSASACHPKERSTGTA</sequence>
<evidence type="ECO:0000313" key="3">
    <source>
        <dbReference type="Proteomes" id="UP000275267"/>
    </source>
</evidence>
<keyword evidence="1" id="KW-0732">Signal</keyword>
<dbReference type="AlphaFoldDB" id="A0A3L6T2U1"/>
<dbReference type="Proteomes" id="UP000275267">
    <property type="component" value="Unassembled WGS sequence"/>
</dbReference>
<gene>
    <name evidence="2" type="ORF">C2845_PM05G19110</name>
</gene>
<accession>A0A3L6T2U1</accession>
<evidence type="ECO:0000256" key="1">
    <source>
        <dbReference type="SAM" id="SignalP"/>
    </source>
</evidence>
<protein>
    <submittedName>
        <fullName evidence="2">Uncharacterized protein</fullName>
    </submittedName>
</protein>
<feature type="signal peptide" evidence="1">
    <location>
        <begin position="1"/>
        <end position="26"/>
    </location>
</feature>
<evidence type="ECO:0000313" key="2">
    <source>
        <dbReference type="EMBL" id="RLN31013.1"/>
    </source>
</evidence>
<reference evidence="3" key="1">
    <citation type="journal article" date="2019" name="Nat. Commun.">
        <title>The genome of broomcorn millet.</title>
        <authorList>
            <person name="Zou C."/>
            <person name="Miki D."/>
            <person name="Li D."/>
            <person name="Tang Q."/>
            <person name="Xiao L."/>
            <person name="Rajput S."/>
            <person name="Deng P."/>
            <person name="Jia W."/>
            <person name="Huang R."/>
            <person name="Zhang M."/>
            <person name="Sun Y."/>
            <person name="Hu J."/>
            <person name="Fu X."/>
            <person name="Schnable P.S."/>
            <person name="Li F."/>
            <person name="Zhang H."/>
            <person name="Feng B."/>
            <person name="Zhu X."/>
            <person name="Liu R."/>
            <person name="Schnable J.C."/>
            <person name="Zhu J.-K."/>
            <person name="Zhang H."/>
        </authorList>
    </citation>
    <scope>NUCLEOTIDE SEQUENCE [LARGE SCALE GENOMIC DNA]</scope>
</reference>